<name>A0AC11D405_SHEEP</name>
<evidence type="ECO:0000313" key="1">
    <source>
        <dbReference type="Ensembl" id="ENSOARP00020039696.1"/>
    </source>
</evidence>
<sequence>MSSAAPSPPATVSGASYAAAAVTMAHYKAADSKREQFRRYLEKSGVLDTLTKGSVRKPEWLDAVNGTHVGKGQRNDHCGVLVALYEEPEKPNSALDFLKHHLGAATPENPEIELLRLELAEMKEKYEAIVEENKKLKTKLAQYEPPQEEKRAE</sequence>
<accession>A0AC11D405</accession>
<organism evidence="1">
    <name type="scientific">Ovis aries</name>
    <name type="common">Sheep</name>
    <dbReference type="NCBI Taxonomy" id="9940"/>
    <lineage>
        <taxon>Eukaryota</taxon>
        <taxon>Metazoa</taxon>
        <taxon>Chordata</taxon>
        <taxon>Craniata</taxon>
        <taxon>Vertebrata</taxon>
        <taxon>Euteleostomi</taxon>
        <taxon>Mammalia</taxon>
        <taxon>Eutheria</taxon>
        <taxon>Laurasiatheria</taxon>
        <taxon>Artiodactyla</taxon>
        <taxon>Ruminantia</taxon>
        <taxon>Pecora</taxon>
        <taxon>Bovidae</taxon>
        <taxon>Caprinae</taxon>
        <taxon>Ovis</taxon>
    </lineage>
</organism>
<dbReference type="Ensembl" id="ENSOART00020057000.1">
    <property type="protein sequence ID" value="ENSOARP00020039696.1"/>
    <property type="gene ID" value="ENSOARG00020036215.1"/>
</dbReference>
<reference evidence="1" key="2">
    <citation type="submission" date="2025-08" db="UniProtKB">
        <authorList>
            <consortium name="Ensembl"/>
        </authorList>
    </citation>
    <scope>IDENTIFICATION</scope>
</reference>
<protein>
    <submittedName>
        <fullName evidence="1">MYC binding protein</fullName>
    </submittedName>
</protein>
<gene>
    <name evidence="1" type="primary">MYCBP</name>
</gene>
<proteinExistence type="predicted"/>
<reference evidence="1" key="1">
    <citation type="submission" date="2020-11" db="EMBL/GenBank/DDBJ databases">
        <authorList>
            <person name="Davenport K.M."/>
            <person name="Bickhart D.M."/>
            <person name="Smith T.P.L."/>
            <person name="Murdoch B.M."/>
            <person name="Rosen B.D."/>
        </authorList>
    </citation>
    <scope>NUCLEOTIDE SEQUENCE [LARGE SCALE GENOMIC DNA]</scope>
    <source>
        <strain evidence="1">OAR_USU_Benz2616</strain>
    </source>
</reference>
<reference evidence="1" key="3">
    <citation type="submission" date="2025-09" db="UniProtKB">
        <authorList>
            <consortium name="Ensembl"/>
        </authorList>
    </citation>
    <scope>IDENTIFICATION</scope>
</reference>